<organism evidence="3 4">
    <name type="scientific">Flavobacterium branchiophilum</name>
    <dbReference type="NCBI Taxonomy" id="55197"/>
    <lineage>
        <taxon>Bacteria</taxon>
        <taxon>Pseudomonadati</taxon>
        <taxon>Bacteroidota</taxon>
        <taxon>Flavobacteriia</taxon>
        <taxon>Flavobacteriales</taxon>
        <taxon>Flavobacteriaceae</taxon>
        <taxon>Flavobacterium</taxon>
    </lineage>
</organism>
<keyword evidence="3" id="KW-0540">Nuclease</keyword>
<evidence type="ECO:0000256" key="1">
    <source>
        <dbReference type="SAM" id="Coils"/>
    </source>
</evidence>
<dbReference type="EMBL" id="VFPJ01000001">
    <property type="protein sequence ID" value="TQM41498.1"/>
    <property type="molecule type" value="Genomic_DNA"/>
</dbReference>
<evidence type="ECO:0000313" key="4">
    <source>
        <dbReference type="Proteomes" id="UP000320773"/>
    </source>
</evidence>
<gene>
    <name evidence="3" type="ORF">BC670_2467</name>
</gene>
<dbReference type="Pfam" id="PF13476">
    <property type="entry name" value="AAA_23"/>
    <property type="match status" value="1"/>
</dbReference>
<proteinExistence type="predicted"/>
<dbReference type="Proteomes" id="UP000320773">
    <property type="component" value="Unassembled WGS sequence"/>
</dbReference>
<comment type="caution">
    <text evidence="3">The sequence shown here is derived from an EMBL/GenBank/DDBJ whole genome shotgun (WGS) entry which is preliminary data.</text>
</comment>
<dbReference type="Gene3D" id="3.40.50.300">
    <property type="entry name" value="P-loop containing nucleotide triphosphate hydrolases"/>
    <property type="match status" value="2"/>
</dbReference>
<keyword evidence="3" id="KW-0269">Exonuclease</keyword>
<dbReference type="InterPro" id="IPR038729">
    <property type="entry name" value="Rad50/SbcC_AAA"/>
</dbReference>
<name>A0A543G5Z1_9FLAO</name>
<dbReference type="RefSeq" id="WP_089080905.1">
    <property type="nucleotide sequence ID" value="NZ_VFPJ01000001.1"/>
</dbReference>
<evidence type="ECO:0000313" key="3">
    <source>
        <dbReference type="EMBL" id="TQM41498.1"/>
    </source>
</evidence>
<dbReference type="GO" id="GO:0004527">
    <property type="term" value="F:exonuclease activity"/>
    <property type="evidence" value="ECO:0007669"/>
    <property type="project" value="UniProtKB-KW"/>
</dbReference>
<reference evidence="3 4" key="1">
    <citation type="submission" date="2019-06" db="EMBL/GenBank/DDBJ databases">
        <title>Genomic Encyclopedia of Archaeal and Bacterial Type Strains, Phase II (KMG-II): from individual species to whole genera.</title>
        <authorList>
            <person name="Goeker M."/>
        </authorList>
    </citation>
    <scope>NUCLEOTIDE SEQUENCE [LARGE SCALE GENOMIC DNA]</scope>
    <source>
        <strain evidence="3 4">DSM 24789</strain>
    </source>
</reference>
<dbReference type="Pfam" id="PF13558">
    <property type="entry name" value="SbcC_Walker_B"/>
    <property type="match status" value="1"/>
</dbReference>
<feature type="coiled-coil region" evidence="1">
    <location>
        <begin position="744"/>
        <end position="800"/>
    </location>
</feature>
<dbReference type="SUPFAM" id="SSF52540">
    <property type="entry name" value="P-loop containing nucleoside triphosphate hydrolases"/>
    <property type="match status" value="1"/>
</dbReference>
<evidence type="ECO:0000259" key="2">
    <source>
        <dbReference type="Pfam" id="PF13476"/>
    </source>
</evidence>
<keyword evidence="1" id="KW-0175">Coiled coil</keyword>
<protein>
    <submittedName>
        <fullName evidence="3">Exonuclease SbcC</fullName>
    </submittedName>
</protein>
<feature type="domain" description="Rad50/SbcC-type AAA" evidence="2">
    <location>
        <begin position="6"/>
        <end position="195"/>
    </location>
</feature>
<dbReference type="PANTHER" id="PTHR32114">
    <property type="entry name" value="ABC TRANSPORTER ABCH.3"/>
    <property type="match status" value="1"/>
</dbReference>
<sequence>MIPKILKIKGLYSFTEEQTIDFSKLIEAQLFGIFGAVGSGKSTILEAISFAIYGKTERFSTTGDDRYYNMMNLKSNETKIDFTFVAGKANKTYQSISIFKRHKTKFDEVKNQPTQFYEIIDNQQVPVEHEVILHEVGVSYNNFKRTIIIPQGKFREFLELIPSERTKMLKELFGLYKYDFSDKTNKLQAANNHQRDTIAGHLQSFLHVNTANINQLQIDLSGVEHHFLKLKNDLSVLEEVIHQNTILKENRSKLAALKLVFEKNAIQKKQDDSLEKEIDTFEKYQSIFNQVFVSLREVRDHFESKQQSYNHVGAAILSKEQEIAEILPQLETLEAQNQTHESEKQKAIELDKMSEIIDLLKTQSTLTLKNADFSQKITALQQEIQYKQGFIQQLMESNMQLKTAIFPESMWYQLKIWYDALRQINQNIQKHNTEWDTLQKQQVAVKEWLQVANFGVFEPNFAQLSEDYTYDEFEKIVAITQKQWQDAVYVLKDNLSKTQIKHELSVFSLHLHHGKPCLLCGATSHPNPLKPIDNHDEILDLEQKITHHEKAIQDLWVWNQKMRQNWETTTVLQSKLLTIQNEISSLENQKAVLITQMPDPNFAPEDEEKLIVIEKESQQNQKKLNQNLTLIDEATSALVAQQKELATAIDRWNELKMEINAAETTMAIKKSEVRILNVNDYSNQDKNQIIAAKNQIIAQIAQNESDLKQLLLIKYEAENELLILKGQLQSLEHILAEIKFEESKHNQTLQLKLAENQLDRAEVVRVLKQKWNTVEERKKIAETRATYHKLEGEITALQKVVDTQVFDNELFEKQNTQYRAMKTDLDITNQKIGKIADNIKTLQSQLIEKNKLEQQLHQLEIRAENLNILSKLFRANGFVEFVSKRYLKNVIALANSRFHIMVRQKYQLEMDENGHFLVRDFLNGGKTRLLKSLSGGQIFQAALCLALALSESIQKNANIDQHFFFLDEGFGSLDKDSLQIVLETLKSLQKENRIVGLISHVEDLQQEVDVFLHIRNDASKSSVIDTSY</sequence>
<keyword evidence="3" id="KW-0378">Hydrolase</keyword>
<accession>A0A543G5Z1</accession>
<dbReference type="AlphaFoldDB" id="A0A543G5Z1"/>
<dbReference type="InterPro" id="IPR027417">
    <property type="entry name" value="P-loop_NTPase"/>
</dbReference>
<feature type="coiled-coil region" evidence="1">
    <location>
        <begin position="842"/>
        <end position="869"/>
    </location>
</feature>
<dbReference type="PANTHER" id="PTHR32114:SF2">
    <property type="entry name" value="ABC TRANSPORTER ABCH.3"/>
    <property type="match status" value="1"/>
</dbReference>